<evidence type="ECO:0000256" key="15">
    <source>
        <dbReference type="ARBA" id="ARBA00023136"/>
    </source>
</evidence>
<dbReference type="GO" id="GO:0005886">
    <property type="term" value="C:plasma membrane"/>
    <property type="evidence" value="ECO:0007669"/>
    <property type="project" value="UniProtKB-SubCell"/>
</dbReference>
<sequence>MSQELRLRIVFGLILAVVVLAATWFGGIVFNALVVLTGALVFYEWTAMGRVRLGAEKSAGSLLPPVGGLPHVAGWVLLFCAALALIAGHFSLAFFAVVIGALVLRFVLPDESAPNWLSAGLLYAGISMVSIAAIRSGGAGLFATLFVFAVVWSTDIMAYFVGRSLKGPKLAPSISPGKTWSGALGGCLFAVIAGLLISVSNGGQPGFGLVVLVVVMSAFSQAGDLFESALKRMCGVKDSSHLIPGHGGVMDRVDGLVAAAFLLFLVTLAARIADPALGSTVGDVLWHWTGIEAPNGVSGA</sequence>
<feature type="transmembrane region" description="Helical" evidence="19">
    <location>
        <begin position="12"/>
        <end position="43"/>
    </location>
</feature>
<dbReference type="EMBL" id="SMAR01000009">
    <property type="protein sequence ID" value="TCT40382.1"/>
    <property type="molecule type" value="Genomic_DNA"/>
</dbReference>
<evidence type="ECO:0000256" key="6">
    <source>
        <dbReference type="ARBA" id="ARBA00012487"/>
    </source>
</evidence>
<keyword evidence="13 19" id="KW-1133">Transmembrane helix</keyword>
<organism evidence="20 21">
    <name type="scientific">Martelella mediterranea</name>
    <dbReference type="NCBI Taxonomy" id="293089"/>
    <lineage>
        <taxon>Bacteria</taxon>
        <taxon>Pseudomonadati</taxon>
        <taxon>Pseudomonadota</taxon>
        <taxon>Alphaproteobacteria</taxon>
        <taxon>Hyphomicrobiales</taxon>
        <taxon>Aurantimonadaceae</taxon>
        <taxon>Martelella</taxon>
    </lineage>
</organism>
<protein>
    <recommendedName>
        <fullName evidence="7 18">Phosphatidate cytidylyltransferase</fullName>
        <ecNumber evidence="6 18">2.7.7.41</ecNumber>
    </recommendedName>
</protein>
<evidence type="ECO:0000256" key="18">
    <source>
        <dbReference type="RuleBase" id="RU003938"/>
    </source>
</evidence>
<dbReference type="AlphaFoldDB" id="A0A4R3NUY2"/>
<dbReference type="PANTHER" id="PTHR46382:SF1">
    <property type="entry name" value="PHOSPHATIDATE CYTIDYLYLTRANSFERASE"/>
    <property type="match status" value="1"/>
</dbReference>
<keyword evidence="15 19" id="KW-0472">Membrane</keyword>
<dbReference type="InterPro" id="IPR000374">
    <property type="entry name" value="PC_trans"/>
</dbReference>
<evidence type="ECO:0000256" key="10">
    <source>
        <dbReference type="ARBA" id="ARBA00022679"/>
    </source>
</evidence>
<keyword evidence="9" id="KW-0444">Lipid biosynthesis</keyword>
<dbReference type="UniPathway" id="UPA00557">
    <property type="reaction ID" value="UER00614"/>
</dbReference>
<dbReference type="Proteomes" id="UP000295097">
    <property type="component" value="Unassembled WGS sequence"/>
</dbReference>
<keyword evidence="10 18" id="KW-0808">Transferase</keyword>
<dbReference type="RefSeq" id="WP_132310459.1">
    <property type="nucleotide sequence ID" value="NZ_SMAR01000009.1"/>
</dbReference>
<feature type="transmembrane region" description="Helical" evidence="19">
    <location>
        <begin position="182"/>
        <end position="200"/>
    </location>
</feature>
<evidence type="ECO:0000256" key="8">
    <source>
        <dbReference type="ARBA" id="ARBA00022475"/>
    </source>
</evidence>
<keyword evidence="21" id="KW-1185">Reference proteome</keyword>
<evidence type="ECO:0000256" key="7">
    <source>
        <dbReference type="ARBA" id="ARBA00019373"/>
    </source>
</evidence>
<comment type="pathway">
    <text evidence="3 18">Phospholipid metabolism; CDP-diacylglycerol biosynthesis; CDP-diacylglycerol from sn-glycerol 3-phosphate: step 3/3.</text>
</comment>
<evidence type="ECO:0000256" key="5">
    <source>
        <dbReference type="ARBA" id="ARBA00010185"/>
    </source>
</evidence>
<feature type="transmembrane region" description="Helical" evidence="19">
    <location>
        <begin position="140"/>
        <end position="161"/>
    </location>
</feature>
<feature type="transmembrane region" description="Helical" evidence="19">
    <location>
        <begin position="255"/>
        <end position="273"/>
    </location>
</feature>
<keyword evidence="16" id="KW-0594">Phospholipid biosynthesis</keyword>
<comment type="subcellular location">
    <subcellularLocation>
        <location evidence="2">Cell membrane</location>
        <topology evidence="2">Multi-pass membrane protein</topology>
    </subcellularLocation>
</comment>
<evidence type="ECO:0000256" key="4">
    <source>
        <dbReference type="ARBA" id="ARBA00005189"/>
    </source>
</evidence>
<evidence type="ECO:0000256" key="14">
    <source>
        <dbReference type="ARBA" id="ARBA00023098"/>
    </source>
</evidence>
<evidence type="ECO:0000256" key="16">
    <source>
        <dbReference type="ARBA" id="ARBA00023209"/>
    </source>
</evidence>
<dbReference type="PROSITE" id="PS01315">
    <property type="entry name" value="CDS"/>
    <property type="match status" value="1"/>
</dbReference>
<evidence type="ECO:0000256" key="11">
    <source>
        <dbReference type="ARBA" id="ARBA00022692"/>
    </source>
</evidence>
<evidence type="ECO:0000256" key="12">
    <source>
        <dbReference type="ARBA" id="ARBA00022695"/>
    </source>
</evidence>
<name>A0A4R3NUY2_9HYPH</name>
<feature type="transmembrane region" description="Helical" evidence="19">
    <location>
        <begin position="206"/>
        <end position="226"/>
    </location>
</feature>
<feature type="transmembrane region" description="Helical" evidence="19">
    <location>
        <begin position="72"/>
        <end position="104"/>
    </location>
</feature>
<evidence type="ECO:0000313" key="20">
    <source>
        <dbReference type="EMBL" id="TCT40382.1"/>
    </source>
</evidence>
<dbReference type="Pfam" id="PF01148">
    <property type="entry name" value="CTP_transf_1"/>
    <property type="match status" value="1"/>
</dbReference>
<keyword evidence="14" id="KW-0443">Lipid metabolism</keyword>
<keyword evidence="11 18" id="KW-0812">Transmembrane</keyword>
<evidence type="ECO:0000256" key="1">
    <source>
        <dbReference type="ARBA" id="ARBA00001698"/>
    </source>
</evidence>
<proteinExistence type="inferred from homology"/>
<evidence type="ECO:0000256" key="17">
    <source>
        <dbReference type="ARBA" id="ARBA00023264"/>
    </source>
</evidence>
<comment type="caution">
    <text evidence="20">The sequence shown here is derived from an EMBL/GenBank/DDBJ whole genome shotgun (WGS) entry which is preliminary data.</text>
</comment>
<comment type="similarity">
    <text evidence="5 18">Belongs to the CDS family.</text>
</comment>
<dbReference type="GO" id="GO:0016024">
    <property type="term" value="P:CDP-diacylglycerol biosynthetic process"/>
    <property type="evidence" value="ECO:0007669"/>
    <property type="project" value="UniProtKB-UniPathway"/>
</dbReference>
<evidence type="ECO:0000256" key="2">
    <source>
        <dbReference type="ARBA" id="ARBA00004651"/>
    </source>
</evidence>
<feature type="transmembrane region" description="Helical" evidence="19">
    <location>
        <begin position="116"/>
        <end position="134"/>
    </location>
</feature>
<dbReference type="PANTHER" id="PTHR46382">
    <property type="entry name" value="PHOSPHATIDATE CYTIDYLYLTRANSFERASE"/>
    <property type="match status" value="1"/>
</dbReference>
<evidence type="ECO:0000256" key="9">
    <source>
        <dbReference type="ARBA" id="ARBA00022516"/>
    </source>
</evidence>
<evidence type="ECO:0000313" key="21">
    <source>
        <dbReference type="Proteomes" id="UP000295097"/>
    </source>
</evidence>
<dbReference type="EC" id="2.7.7.41" evidence="6 18"/>
<evidence type="ECO:0000256" key="3">
    <source>
        <dbReference type="ARBA" id="ARBA00005119"/>
    </source>
</evidence>
<dbReference type="GO" id="GO:0004605">
    <property type="term" value="F:phosphatidate cytidylyltransferase activity"/>
    <property type="evidence" value="ECO:0007669"/>
    <property type="project" value="UniProtKB-EC"/>
</dbReference>
<keyword evidence="12 18" id="KW-0548">Nucleotidyltransferase</keyword>
<evidence type="ECO:0000256" key="19">
    <source>
        <dbReference type="SAM" id="Phobius"/>
    </source>
</evidence>
<accession>A0A4R3NUY2</accession>
<comment type="pathway">
    <text evidence="4">Lipid metabolism.</text>
</comment>
<reference evidence="20 21" key="1">
    <citation type="submission" date="2019-03" db="EMBL/GenBank/DDBJ databases">
        <title>Freshwater and sediment microbial communities from various areas in North America, analyzing microbe dynamics in response to fracking.</title>
        <authorList>
            <person name="Lamendella R."/>
        </authorList>
    </citation>
    <scope>NUCLEOTIDE SEQUENCE [LARGE SCALE GENOMIC DNA]</scope>
    <source>
        <strain evidence="20 21">175.2</strain>
    </source>
</reference>
<gene>
    <name evidence="20" type="ORF">EDC90_1009105</name>
</gene>
<dbReference type="OrthoDB" id="9799199at2"/>
<comment type="catalytic activity">
    <reaction evidence="1 18">
        <text>a 1,2-diacyl-sn-glycero-3-phosphate + CTP + H(+) = a CDP-1,2-diacyl-sn-glycerol + diphosphate</text>
        <dbReference type="Rhea" id="RHEA:16229"/>
        <dbReference type="ChEBI" id="CHEBI:15378"/>
        <dbReference type="ChEBI" id="CHEBI:33019"/>
        <dbReference type="ChEBI" id="CHEBI:37563"/>
        <dbReference type="ChEBI" id="CHEBI:58332"/>
        <dbReference type="ChEBI" id="CHEBI:58608"/>
        <dbReference type="EC" id="2.7.7.41"/>
    </reaction>
</comment>
<keyword evidence="8" id="KW-1003">Cell membrane</keyword>
<evidence type="ECO:0000256" key="13">
    <source>
        <dbReference type="ARBA" id="ARBA00022989"/>
    </source>
</evidence>
<keyword evidence="17" id="KW-1208">Phospholipid metabolism</keyword>